<name>A0ABZ1JHG6_9ACTN</name>
<organism evidence="1 2">
    <name type="scientific">Streptomyces tauricus</name>
    <dbReference type="NCBI Taxonomy" id="68274"/>
    <lineage>
        <taxon>Bacteria</taxon>
        <taxon>Bacillati</taxon>
        <taxon>Actinomycetota</taxon>
        <taxon>Actinomycetes</taxon>
        <taxon>Kitasatosporales</taxon>
        <taxon>Streptomycetaceae</taxon>
        <taxon>Streptomyces</taxon>
        <taxon>Streptomyces aurantiacus group</taxon>
    </lineage>
</organism>
<evidence type="ECO:0000313" key="2">
    <source>
        <dbReference type="Proteomes" id="UP001432166"/>
    </source>
</evidence>
<dbReference type="InterPro" id="IPR038666">
    <property type="entry name" value="SSP1_head-tail_sf"/>
</dbReference>
<dbReference type="EMBL" id="CP108133">
    <property type="protein sequence ID" value="WTP49642.1"/>
    <property type="molecule type" value="Genomic_DNA"/>
</dbReference>
<protein>
    <recommendedName>
        <fullName evidence="3">Phage head-tail adapter protein</fullName>
    </recommendedName>
</protein>
<dbReference type="Proteomes" id="UP001432166">
    <property type="component" value="Chromosome"/>
</dbReference>
<proteinExistence type="predicted"/>
<dbReference type="Gene3D" id="2.40.10.270">
    <property type="entry name" value="Bacteriophage SPP1 head-tail adaptor protein"/>
    <property type="match status" value="1"/>
</dbReference>
<keyword evidence="2" id="KW-1185">Reference proteome</keyword>
<dbReference type="RefSeq" id="WP_328937678.1">
    <property type="nucleotide sequence ID" value="NZ_CP108133.1"/>
</dbReference>
<sequence>MNVLPTTRITVYRGTSTDDWGDESDNYSVHASGVPANMRIKQVKASTESSTLPQQMTTAVCRVRSNRDFNSNDIVLDEKTGDSWQVVSVEKPQHPGKRLDIRLNLLRVE</sequence>
<gene>
    <name evidence="1" type="ORF">OG288_15835</name>
</gene>
<evidence type="ECO:0000313" key="1">
    <source>
        <dbReference type="EMBL" id="WTP49642.1"/>
    </source>
</evidence>
<reference evidence="1" key="1">
    <citation type="submission" date="2022-10" db="EMBL/GenBank/DDBJ databases">
        <title>The complete genomes of actinobacterial strains from the NBC collection.</title>
        <authorList>
            <person name="Joergensen T.S."/>
            <person name="Alvarez Arevalo M."/>
            <person name="Sterndorff E.B."/>
            <person name="Faurdal D."/>
            <person name="Vuksanovic O."/>
            <person name="Mourched A.-S."/>
            <person name="Charusanti P."/>
            <person name="Shaw S."/>
            <person name="Blin K."/>
            <person name="Weber T."/>
        </authorList>
    </citation>
    <scope>NUCLEOTIDE SEQUENCE</scope>
    <source>
        <strain evidence="1">NBC_00189</strain>
    </source>
</reference>
<accession>A0ABZ1JHG6</accession>
<evidence type="ECO:0008006" key="3">
    <source>
        <dbReference type="Google" id="ProtNLM"/>
    </source>
</evidence>